<name>A0ABY4CXH8_9BACT</name>
<dbReference type="InterPro" id="IPR008969">
    <property type="entry name" value="CarboxyPept-like_regulatory"/>
</dbReference>
<organism evidence="1 2">
    <name type="scientific">Hymenobacter tibetensis</name>
    <dbReference type="NCBI Taxonomy" id="497967"/>
    <lineage>
        <taxon>Bacteria</taxon>
        <taxon>Pseudomonadati</taxon>
        <taxon>Bacteroidota</taxon>
        <taxon>Cytophagia</taxon>
        <taxon>Cytophagales</taxon>
        <taxon>Hymenobacteraceae</taxon>
        <taxon>Hymenobacter</taxon>
    </lineage>
</organism>
<proteinExistence type="predicted"/>
<evidence type="ECO:0000313" key="2">
    <source>
        <dbReference type="Proteomes" id="UP000831113"/>
    </source>
</evidence>
<accession>A0ABY4CXH8</accession>
<protein>
    <submittedName>
        <fullName evidence="1">Carboxypeptidase-like regulatory domain-containing protein</fullName>
    </submittedName>
</protein>
<gene>
    <name evidence="1" type="ORF">MTX78_23020</name>
</gene>
<dbReference type="SUPFAM" id="SSF49464">
    <property type="entry name" value="Carboxypeptidase regulatory domain-like"/>
    <property type="match status" value="1"/>
</dbReference>
<dbReference type="RefSeq" id="WP_243798711.1">
    <property type="nucleotide sequence ID" value="NZ_CP094669.1"/>
</dbReference>
<dbReference type="Gene3D" id="2.60.40.1120">
    <property type="entry name" value="Carboxypeptidase-like, regulatory domain"/>
    <property type="match status" value="1"/>
</dbReference>
<dbReference type="EMBL" id="CP094669">
    <property type="protein sequence ID" value="UOG74974.1"/>
    <property type="molecule type" value="Genomic_DNA"/>
</dbReference>
<reference evidence="1 2" key="1">
    <citation type="submission" date="2022-03" db="EMBL/GenBank/DDBJ databases">
        <title>Hymenobactersp. isolated from the air.</title>
        <authorList>
            <person name="Won M."/>
            <person name="Kwon S.-W."/>
        </authorList>
    </citation>
    <scope>NUCLEOTIDE SEQUENCE [LARGE SCALE GENOMIC DNA]</scope>
    <source>
        <strain evidence="1 2">KACC 21982</strain>
    </source>
</reference>
<dbReference type="Pfam" id="PF13715">
    <property type="entry name" value="CarbopepD_reg_2"/>
    <property type="match status" value="1"/>
</dbReference>
<keyword evidence="2" id="KW-1185">Reference proteome</keyword>
<evidence type="ECO:0000313" key="1">
    <source>
        <dbReference type="EMBL" id="UOG74974.1"/>
    </source>
</evidence>
<dbReference type="Proteomes" id="UP000831113">
    <property type="component" value="Chromosome"/>
</dbReference>
<sequence length="230" mass="25050">MKLSAHPFHPVTGELLPTYRDAYLRGDLTSKNTDAVDAYLKANSRYGDATLRRYYELNQLGHSVKPMGWVARQFELIRTEPQRFRRRATSLVAGSALLGGAVFAGTSLPTDSTPTDIMPTEMPAELSASVSAEAAASASAMRMTMVRGRILDENGKPLIGATVINKVSGRGVSTDAAGNYSLPVLAGQAPLVQFAYAGYEEEEVQIKGRGAQNVTLLPRETAKKKRWWIF</sequence>